<dbReference type="AlphaFoldDB" id="A0AAD5SG82"/>
<keyword evidence="3" id="KW-1185">Reference proteome</keyword>
<feature type="compositionally biased region" description="Basic residues" evidence="1">
    <location>
        <begin position="33"/>
        <end position="42"/>
    </location>
</feature>
<dbReference type="EMBL" id="JADGJD010000692">
    <property type="protein sequence ID" value="KAJ3049119.1"/>
    <property type="molecule type" value="Genomic_DNA"/>
</dbReference>
<comment type="caution">
    <text evidence="2">The sequence shown here is derived from an EMBL/GenBank/DDBJ whole genome shotgun (WGS) entry which is preliminary data.</text>
</comment>
<dbReference type="Proteomes" id="UP001212841">
    <property type="component" value="Unassembled WGS sequence"/>
</dbReference>
<organism evidence="2 3">
    <name type="scientific">Rhizophlyctis rosea</name>
    <dbReference type="NCBI Taxonomy" id="64517"/>
    <lineage>
        <taxon>Eukaryota</taxon>
        <taxon>Fungi</taxon>
        <taxon>Fungi incertae sedis</taxon>
        <taxon>Chytridiomycota</taxon>
        <taxon>Chytridiomycota incertae sedis</taxon>
        <taxon>Chytridiomycetes</taxon>
        <taxon>Rhizophlyctidales</taxon>
        <taxon>Rhizophlyctidaceae</taxon>
        <taxon>Rhizophlyctis</taxon>
    </lineage>
</organism>
<evidence type="ECO:0000313" key="2">
    <source>
        <dbReference type="EMBL" id="KAJ3049119.1"/>
    </source>
</evidence>
<proteinExistence type="predicted"/>
<sequence length="68" mass="7433">MDFDDGPEPPNFASGSGGFSGRADSFDDFHTGGHTRKGKGHSGHHEEKIVDQNFFNGFDDDFDDSLLL</sequence>
<name>A0AAD5SG82_9FUNG</name>
<evidence type="ECO:0000256" key="1">
    <source>
        <dbReference type="SAM" id="MobiDB-lite"/>
    </source>
</evidence>
<protein>
    <submittedName>
        <fullName evidence="2">Uncharacterized protein</fullName>
    </submittedName>
</protein>
<accession>A0AAD5SG82</accession>
<reference evidence="2" key="1">
    <citation type="submission" date="2020-05" db="EMBL/GenBank/DDBJ databases">
        <title>Phylogenomic resolution of chytrid fungi.</title>
        <authorList>
            <person name="Stajich J.E."/>
            <person name="Amses K."/>
            <person name="Simmons R."/>
            <person name="Seto K."/>
            <person name="Myers J."/>
            <person name="Bonds A."/>
            <person name="Quandt C.A."/>
            <person name="Barry K."/>
            <person name="Liu P."/>
            <person name="Grigoriev I."/>
            <person name="Longcore J.E."/>
            <person name="James T.Y."/>
        </authorList>
    </citation>
    <scope>NUCLEOTIDE SEQUENCE</scope>
    <source>
        <strain evidence="2">JEL0318</strain>
    </source>
</reference>
<gene>
    <name evidence="2" type="ORF">HK097_009864</name>
</gene>
<evidence type="ECO:0000313" key="3">
    <source>
        <dbReference type="Proteomes" id="UP001212841"/>
    </source>
</evidence>
<feature type="region of interest" description="Disordered" evidence="1">
    <location>
        <begin position="1"/>
        <end position="49"/>
    </location>
</feature>